<keyword evidence="1" id="KW-0805">Transcription regulation</keyword>
<dbReference type="SMART" id="SM00354">
    <property type="entry name" value="HTH_LACI"/>
    <property type="match status" value="1"/>
</dbReference>
<dbReference type="PROSITE" id="PS50932">
    <property type="entry name" value="HTH_LACI_2"/>
    <property type="match status" value="1"/>
</dbReference>
<dbReference type="InterPro" id="IPR028082">
    <property type="entry name" value="Peripla_BP_I"/>
</dbReference>
<evidence type="ECO:0000259" key="4">
    <source>
        <dbReference type="PROSITE" id="PS50932"/>
    </source>
</evidence>
<accession>A0ABU2YB51</accession>
<keyword evidence="2 5" id="KW-0238">DNA-binding</keyword>
<dbReference type="Pfam" id="PF00532">
    <property type="entry name" value="Peripla_BP_1"/>
    <property type="match status" value="1"/>
</dbReference>
<name>A0ABU2YB51_9FLAO</name>
<evidence type="ECO:0000256" key="2">
    <source>
        <dbReference type="ARBA" id="ARBA00023125"/>
    </source>
</evidence>
<dbReference type="Gene3D" id="3.40.50.2300">
    <property type="match status" value="2"/>
</dbReference>
<dbReference type="InterPro" id="IPR010982">
    <property type="entry name" value="Lambda_DNA-bd_dom_sf"/>
</dbReference>
<dbReference type="Gene3D" id="1.10.260.40">
    <property type="entry name" value="lambda repressor-like DNA-binding domains"/>
    <property type="match status" value="1"/>
</dbReference>
<gene>
    <name evidence="5" type="ORF">RM538_04420</name>
</gene>
<dbReference type="EMBL" id="JAVRHZ010000002">
    <property type="protein sequence ID" value="MDT0555237.1"/>
    <property type="molecule type" value="Genomic_DNA"/>
</dbReference>
<dbReference type="CDD" id="cd01392">
    <property type="entry name" value="HTH_LacI"/>
    <property type="match status" value="1"/>
</dbReference>
<dbReference type="Proteomes" id="UP001254488">
    <property type="component" value="Unassembled WGS sequence"/>
</dbReference>
<dbReference type="SUPFAM" id="SSF47413">
    <property type="entry name" value="lambda repressor-like DNA-binding domains"/>
    <property type="match status" value="1"/>
</dbReference>
<dbReference type="Pfam" id="PF00356">
    <property type="entry name" value="LacI"/>
    <property type="match status" value="1"/>
</dbReference>
<dbReference type="RefSeq" id="WP_311332194.1">
    <property type="nucleotide sequence ID" value="NZ_JAVRHZ010000002.1"/>
</dbReference>
<keyword evidence="3" id="KW-0804">Transcription</keyword>
<dbReference type="InterPro" id="IPR000843">
    <property type="entry name" value="HTH_LacI"/>
</dbReference>
<dbReference type="CDD" id="cd06267">
    <property type="entry name" value="PBP1_LacI_sugar_binding-like"/>
    <property type="match status" value="1"/>
</dbReference>
<dbReference type="SUPFAM" id="SSF53822">
    <property type="entry name" value="Periplasmic binding protein-like I"/>
    <property type="match status" value="1"/>
</dbReference>
<organism evidence="5 6">
    <name type="scientific">Patiriisocius hiemis</name>
    <dbReference type="NCBI Taxonomy" id="3075604"/>
    <lineage>
        <taxon>Bacteria</taxon>
        <taxon>Pseudomonadati</taxon>
        <taxon>Bacteroidota</taxon>
        <taxon>Flavobacteriia</taxon>
        <taxon>Flavobacteriales</taxon>
        <taxon>Flavobacteriaceae</taxon>
        <taxon>Patiriisocius</taxon>
    </lineage>
</organism>
<protein>
    <submittedName>
        <fullName evidence="5">LacI family DNA-binding transcriptional regulator</fullName>
    </submittedName>
</protein>
<evidence type="ECO:0000313" key="6">
    <source>
        <dbReference type="Proteomes" id="UP001254488"/>
    </source>
</evidence>
<dbReference type="GO" id="GO:0003677">
    <property type="term" value="F:DNA binding"/>
    <property type="evidence" value="ECO:0007669"/>
    <property type="project" value="UniProtKB-KW"/>
</dbReference>
<reference evidence="5 6" key="1">
    <citation type="submission" date="2023-09" db="EMBL/GenBank/DDBJ databases">
        <authorList>
            <person name="Rey-Velasco X."/>
        </authorList>
    </citation>
    <scope>NUCLEOTIDE SEQUENCE [LARGE SCALE GENOMIC DNA]</scope>
    <source>
        <strain evidence="5 6">W242</strain>
    </source>
</reference>
<dbReference type="PANTHER" id="PTHR30146:SF109">
    <property type="entry name" value="HTH-TYPE TRANSCRIPTIONAL REGULATOR GALS"/>
    <property type="match status" value="1"/>
</dbReference>
<dbReference type="InterPro" id="IPR001761">
    <property type="entry name" value="Peripla_BP/Lac1_sug-bd_dom"/>
</dbReference>
<sequence>MKPVTLRQIAEILNISITTVSKALKDYPDVSKKTKRLVKETAKTLNYKPNSFAVNLRTRESKTIGLIIPEVVHHFFSSVIKGIISQAEKNGYMVIILQSNESFELEKKQIDLLLRKQVDGILISLANSTVRYEHLNEVLDQNKPIVMFDKIAKLVNCSKVIINDRKAAYLATQHLIDIGCKRIAHFRGPLLPQNSIDRFLGYKKALEDNNLIYDSSLVYVCNDMSFDEGKNFAKQLIEEHSNVDGLFINTDLVAVGAISEFNKRGVIVPKDIAIVGFSNWFMSSVISPSLTTIDQPGYKMGKKAFKLLYKEIKNKKENIEVKYKKVELPVQLIKRESTAF</sequence>
<evidence type="ECO:0000313" key="5">
    <source>
        <dbReference type="EMBL" id="MDT0555237.1"/>
    </source>
</evidence>
<comment type="caution">
    <text evidence="5">The sequence shown here is derived from an EMBL/GenBank/DDBJ whole genome shotgun (WGS) entry which is preliminary data.</text>
</comment>
<evidence type="ECO:0000256" key="3">
    <source>
        <dbReference type="ARBA" id="ARBA00023163"/>
    </source>
</evidence>
<dbReference type="PANTHER" id="PTHR30146">
    <property type="entry name" value="LACI-RELATED TRANSCRIPTIONAL REPRESSOR"/>
    <property type="match status" value="1"/>
</dbReference>
<evidence type="ECO:0000256" key="1">
    <source>
        <dbReference type="ARBA" id="ARBA00023015"/>
    </source>
</evidence>
<feature type="domain" description="HTH lacI-type" evidence="4">
    <location>
        <begin position="4"/>
        <end position="58"/>
    </location>
</feature>
<proteinExistence type="predicted"/>
<keyword evidence="6" id="KW-1185">Reference proteome</keyword>